<dbReference type="PANTHER" id="PTHR37938">
    <property type="entry name" value="BLL0215 PROTEIN"/>
    <property type="match status" value="1"/>
</dbReference>
<feature type="transmembrane region" description="Helical" evidence="2">
    <location>
        <begin position="30"/>
        <end position="52"/>
    </location>
</feature>
<name>A0A1N6GP67_9MICO</name>
<dbReference type="RefSeq" id="WP_074260844.1">
    <property type="nucleotide sequence ID" value="NZ_FSRJ01000003.1"/>
</dbReference>
<evidence type="ECO:0000259" key="3">
    <source>
        <dbReference type="Pfam" id="PF03703"/>
    </source>
</evidence>
<keyword evidence="5" id="KW-1185">Reference proteome</keyword>
<accession>A0A1N6GP67</accession>
<protein>
    <submittedName>
        <fullName evidence="4">Membrane protein YdbS, contains bPH2 (Pleckstrin homology) domain</fullName>
    </submittedName>
</protein>
<dbReference type="EMBL" id="FSRJ01000003">
    <property type="protein sequence ID" value="SIO09267.1"/>
    <property type="molecule type" value="Genomic_DNA"/>
</dbReference>
<evidence type="ECO:0000256" key="2">
    <source>
        <dbReference type="SAM" id="Phobius"/>
    </source>
</evidence>
<feature type="transmembrane region" description="Helical" evidence="2">
    <location>
        <begin position="58"/>
        <end position="77"/>
    </location>
</feature>
<gene>
    <name evidence="4" type="ORF">SAMN05443544_2744</name>
</gene>
<dbReference type="OrthoDB" id="3354538at2"/>
<keyword evidence="2" id="KW-0812">Transmembrane</keyword>
<evidence type="ECO:0000256" key="1">
    <source>
        <dbReference type="SAM" id="MobiDB-lite"/>
    </source>
</evidence>
<dbReference type="PANTHER" id="PTHR37938:SF1">
    <property type="entry name" value="BLL0215 PROTEIN"/>
    <property type="match status" value="1"/>
</dbReference>
<keyword evidence="2" id="KW-1133">Transmembrane helix</keyword>
<dbReference type="InterPro" id="IPR005182">
    <property type="entry name" value="YdbS-like_PH"/>
</dbReference>
<proteinExistence type="predicted"/>
<dbReference type="STRING" id="232089.SAMN05443544_2744"/>
<feature type="region of interest" description="Disordered" evidence="1">
    <location>
        <begin position="163"/>
        <end position="219"/>
    </location>
</feature>
<dbReference type="Pfam" id="PF03703">
    <property type="entry name" value="bPH_2"/>
    <property type="match status" value="1"/>
</dbReference>
<evidence type="ECO:0000313" key="4">
    <source>
        <dbReference type="EMBL" id="SIO09267.1"/>
    </source>
</evidence>
<feature type="domain" description="YdbS-like PH" evidence="3">
    <location>
        <begin position="82"/>
        <end position="146"/>
    </location>
</feature>
<evidence type="ECO:0000313" key="5">
    <source>
        <dbReference type="Proteomes" id="UP000184699"/>
    </source>
</evidence>
<reference evidence="5" key="1">
    <citation type="submission" date="2016-11" db="EMBL/GenBank/DDBJ databases">
        <authorList>
            <person name="Varghese N."/>
            <person name="Submissions S."/>
        </authorList>
    </citation>
    <scope>NUCLEOTIDE SEQUENCE [LARGE SCALE GENOMIC DNA]</scope>
    <source>
        <strain evidence="5">DSM 8595</strain>
    </source>
</reference>
<dbReference type="AlphaFoldDB" id="A0A1N6GP67"/>
<dbReference type="Proteomes" id="UP000184699">
    <property type="component" value="Unassembled WGS sequence"/>
</dbReference>
<organism evidence="4 5">
    <name type="scientific">Agromyces cerinus subsp. cerinus</name>
    <dbReference type="NCBI Taxonomy" id="232089"/>
    <lineage>
        <taxon>Bacteria</taxon>
        <taxon>Bacillati</taxon>
        <taxon>Actinomycetota</taxon>
        <taxon>Actinomycetes</taxon>
        <taxon>Micrococcales</taxon>
        <taxon>Microbacteriaceae</taxon>
        <taxon>Agromyces</taxon>
    </lineage>
</organism>
<keyword evidence="2" id="KW-0472">Membrane</keyword>
<sequence length="219" mass="24939">MSVFGFDPRVERHLIADEGEVIVDEVRKHWAAVVGAVLEMCAAVPALILLAWVPQQLYWFPLFLALFLFLHGLWRVLQARMDRFVITNMRVFRVHGILSQRIATMPISRILDISVHTPLIGRVFGYGHFVFESAAQDQGLREIRFVGSPDQRGATIQRVIQRSGLRGPARQMGRSEQFDTAPAPAPAPQRYDPAPQPDRYDTTPPRDPNDTAEMPWWRS</sequence>